<evidence type="ECO:0000313" key="2">
    <source>
        <dbReference type="EMBL" id="ABK20953.1"/>
    </source>
</evidence>
<name>A9NJZ2_PICSI</name>
<evidence type="ECO:0000256" key="1">
    <source>
        <dbReference type="SAM" id="MobiDB-lite"/>
    </source>
</evidence>
<sequence length="89" mass="9540">MTNAFEINSSRNYSVNDMVEEYDQTSEGTNGTEESNEGSNRSEILGNNASEAKLGLANFDQIDESMGEALAQGAPAEFSSSFGSFRATL</sequence>
<feature type="compositionally biased region" description="Polar residues" evidence="1">
    <location>
        <begin position="1"/>
        <end position="15"/>
    </location>
</feature>
<protein>
    <submittedName>
        <fullName evidence="2">Uncharacterized protein</fullName>
    </submittedName>
</protein>
<feature type="region of interest" description="Disordered" evidence="1">
    <location>
        <begin position="1"/>
        <end position="47"/>
    </location>
</feature>
<proteinExistence type="evidence at transcript level"/>
<reference evidence="2" key="1">
    <citation type="journal article" date="2008" name="BMC Genomics">
        <title>A conifer genomics resource of 200,000 spruce (Picea spp.) ESTs and 6,464 high-quality, sequence-finished full-length cDNAs for Sitka spruce (Picea sitchensis).</title>
        <authorList>
            <person name="Ralph S.G."/>
            <person name="Chun H.J."/>
            <person name="Kolosova N."/>
            <person name="Cooper D."/>
            <person name="Oddy C."/>
            <person name="Ritland C.E."/>
            <person name="Kirkpatrick R."/>
            <person name="Moore R."/>
            <person name="Barber S."/>
            <person name="Holt R.A."/>
            <person name="Jones S.J."/>
            <person name="Marra M.A."/>
            <person name="Douglas C.J."/>
            <person name="Ritland K."/>
            <person name="Bohlmann J."/>
        </authorList>
    </citation>
    <scope>NUCLEOTIDE SEQUENCE</scope>
    <source>
        <tissue evidence="2">Green portion of the leader tissue</tissue>
    </source>
</reference>
<organism evidence="2">
    <name type="scientific">Picea sitchensis</name>
    <name type="common">Sitka spruce</name>
    <name type="synonym">Pinus sitchensis</name>
    <dbReference type="NCBI Taxonomy" id="3332"/>
    <lineage>
        <taxon>Eukaryota</taxon>
        <taxon>Viridiplantae</taxon>
        <taxon>Streptophyta</taxon>
        <taxon>Embryophyta</taxon>
        <taxon>Tracheophyta</taxon>
        <taxon>Spermatophyta</taxon>
        <taxon>Pinopsida</taxon>
        <taxon>Pinidae</taxon>
        <taxon>Conifers I</taxon>
        <taxon>Pinales</taxon>
        <taxon>Pinaceae</taxon>
        <taxon>Picea</taxon>
    </lineage>
</organism>
<accession>A9NJZ2</accession>
<dbReference type="AlphaFoldDB" id="A9NJZ2"/>
<feature type="compositionally biased region" description="Low complexity" evidence="1">
    <location>
        <begin position="25"/>
        <end position="39"/>
    </location>
</feature>
<dbReference type="EMBL" id="EF081561">
    <property type="protein sequence ID" value="ABK20953.1"/>
    <property type="molecule type" value="mRNA"/>
</dbReference>